<feature type="compositionally biased region" description="Polar residues" evidence="1">
    <location>
        <begin position="81"/>
        <end position="95"/>
    </location>
</feature>
<feature type="compositionally biased region" description="Polar residues" evidence="1">
    <location>
        <begin position="185"/>
        <end position="194"/>
    </location>
</feature>
<proteinExistence type="predicted"/>
<gene>
    <name evidence="3" type="ORF">C8Q69DRAFT_234500</name>
</gene>
<evidence type="ECO:0000259" key="2">
    <source>
        <dbReference type="PROSITE" id="PS50090"/>
    </source>
</evidence>
<dbReference type="InterPro" id="IPR001005">
    <property type="entry name" value="SANT/Myb"/>
</dbReference>
<dbReference type="RefSeq" id="XP_028485797.1">
    <property type="nucleotide sequence ID" value="XM_028626428.1"/>
</dbReference>
<dbReference type="VEuPathDB" id="FungiDB:C8Q69DRAFT_234500"/>
<dbReference type="EMBL" id="RCNU01000004">
    <property type="protein sequence ID" value="RWQ96152.1"/>
    <property type="molecule type" value="Genomic_DNA"/>
</dbReference>
<keyword evidence="4" id="KW-1185">Reference proteome</keyword>
<accession>A0A443HWE0</accession>
<evidence type="ECO:0000313" key="3">
    <source>
        <dbReference type="EMBL" id="RWQ96152.1"/>
    </source>
</evidence>
<feature type="region of interest" description="Disordered" evidence="1">
    <location>
        <begin position="54"/>
        <end position="129"/>
    </location>
</feature>
<organism evidence="3 4">
    <name type="scientific">Byssochlamys spectabilis</name>
    <name type="common">Paecilomyces variotii</name>
    <dbReference type="NCBI Taxonomy" id="264951"/>
    <lineage>
        <taxon>Eukaryota</taxon>
        <taxon>Fungi</taxon>
        <taxon>Dikarya</taxon>
        <taxon>Ascomycota</taxon>
        <taxon>Pezizomycotina</taxon>
        <taxon>Eurotiomycetes</taxon>
        <taxon>Eurotiomycetidae</taxon>
        <taxon>Eurotiales</taxon>
        <taxon>Thermoascaceae</taxon>
        <taxon>Paecilomyces</taxon>
    </lineage>
</organism>
<feature type="region of interest" description="Disordered" evidence="1">
    <location>
        <begin position="156"/>
        <end position="195"/>
    </location>
</feature>
<reference evidence="3 4" key="1">
    <citation type="journal article" date="2018" name="Front. Microbiol.">
        <title>Genomic and genetic insights into a cosmopolitan fungus, Paecilomyces variotii (Eurotiales).</title>
        <authorList>
            <person name="Urquhart A.S."/>
            <person name="Mondo S.J."/>
            <person name="Makela M.R."/>
            <person name="Hane J.K."/>
            <person name="Wiebenga A."/>
            <person name="He G."/>
            <person name="Mihaltcheva S."/>
            <person name="Pangilinan J."/>
            <person name="Lipzen A."/>
            <person name="Barry K."/>
            <person name="de Vries R.P."/>
            <person name="Grigoriev I.V."/>
            <person name="Idnurm A."/>
        </authorList>
    </citation>
    <scope>NUCLEOTIDE SEQUENCE [LARGE SCALE GENOMIC DNA]</scope>
    <source>
        <strain evidence="3 4">CBS 101075</strain>
    </source>
</reference>
<dbReference type="CDD" id="cd00167">
    <property type="entry name" value="SANT"/>
    <property type="match status" value="1"/>
</dbReference>
<comment type="caution">
    <text evidence="3">The sequence shown here is derived from an EMBL/GenBank/DDBJ whole genome shotgun (WGS) entry which is preliminary data.</text>
</comment>
<evidence type="ECO:0000256" key="1">
    <source>
        <dbReference type="SAM" id="MobiDB-lite"/>
    </source>
</evidence>
<sequence>MLLPSALPCDPRKYSARSRFAASRLFSPTPPPSDDGFSASNGLLGTCRALQSLLNNVSPSPSPRRARPERLQSPLHVKPPTRTQPQRVVKRQSTPPRGVNKRRRDCYEDGDTEMADVSPRDQFSTPKRQRCAPLDLPLGLATSDFHSLGSITVRPSAPVPPVTKTENNGATPDPDTAIPSIEISDCSSNPTSDWSAEDDRRLVELVLEKFQLSQRDWDECARRMGKDNDTVGRRWQALVGEGNVGLRRGRRMVRRPIDENWR</sequence>
<dbReference type="AlphaFoldDB" id="A0A443HWE0"/>
<dbReference type="PROSITE" id="PS50090">
    <property type="entry name" value="MYB_LIKE"/>
    <property type="match status" value="1"/>
</dbReference>
<feature type="domain" description="Myb-like" evidence="2">
    <location>
        <begin position="192"/>
        <end position="239"/>
    </location>
</feature>
<protein>
    <recommendedName>
        <fullName evidence="2">Myb-like domain-containing protein</fullName>
    </recommendedName>
</protein>
<dbReference type="GeneID" id="39595705"/>
<evidence type="ECO:0000313" key="4">
    <source>
        <dbReference type="Proteomes" id="UP000283841"/>
    </source>
</evidence>
<dbReference type="Proteomes" id="UP000283841">
    <property type="component" value="Unassembled WGS sequence"/>
</dbReference>
<name>A0A443HWE0_BYSSP</name>